<gene>
    <name evidence="1" type="ORF">AOZ06_32550</name>
</gene>
<name>A0A0N7F4B8_9PSEU</name>
<dbReference type="EMBL" id="CP012752">
    <property type="protein sequence ID" value="ALG10991.1"/>
    <property type="molecule type" value="Genomic_DNA"/>
</dbReference>
<organism evidence="1 2">
    <name type="scientific">Kibdelosporangium phytohabitans</name>
    <dbReference type="NCBI Taxonomy" id="860235"/>
    <lineage>
        <taxon>Bacteria</taxon>
        <taxon>Bacillati</taxon>
        <taxon>Actinomycetota</taxon>
        <taxon>Actinomycetes</taxon>
        <taxon>Pseudonocardiales</taxon>
        <taxon>Pseudonocardiaceae</taxon>
        <taxon>Kibdelosporangium</taxon>
    </lineage>
</organism>
<evidence type="ECO:0000313" key="2">
    <source>
        <dbReference type="Proteomes" id="UP000063699"/>
    </source>
</evidence>
<dbReference type="STRING" id="860235.AOZ06_32550"/>
<reference evidence="1 2" key="1">
    <citation type="submission" date="2015-07" db="EMBL/GenBank/DDBJ databases">
        <title>Genome sequencing of Kibdelosporangium phytohabitans.</title>
        <authorList>
            <person name="Qin S."/>
            <person name="Xing K."/>
        </authorList>
    </citation>
    <scope>NUCLEOTIDE SEQUENCE [LARGE SCALE GENOMIC DNA]</scope>
    <source>
        <strain evidence="1 2">KLBMP1111</strain>
    </source>
</reference>
<dbReference type="RefSeq" id="WP_054292893.1">
    <property type="nucleotide sequence ID" value="NZ_CP012752.1"/>
</dbReference>
<accession>A0A0N7F4B8</accession>
<dbReference type="AlphaFoldDB" id="A0A0N7F4B8"/>
<dbReference type="Proteomes" id="UP000063699">
    <property type="component" value="Chromosome"/>
</dbReference>
<dbReference type="KEGG" id="kphy:AOZ06_32550"/>
<sequence length="176" mass="19082">MTVQGQIEHGLVEAKYGYWGFSPASNPFGGYAAYGAPPLGMDPGGYPSDVEGTTLDYGFGDCRPAPHRCRGRRRRDTARGFPRVAVRQGRGAGQLGQAAPGLSGRVRRGRFKDSVAVRSGKVADRYLALDRVMVLGAIGNSLRHGLLRTAFTRGEADREVRPLLAIEEFGFREGKE</sequence>
<dbReference type="Gene3D" id="1.50.10.140">
    <property type="match status" value="1"/>
</dbReference>
<keyword evidence="2" id="KW-1185">Reference proteome</keyword>
<protein>
    <submittedName>
        <fullName evidence="1">Uncharacterized protein</fullName>
    </submittedName>
</protein>
<evidence type="ECO:0000313" key="1">
    <source>
        <dbReference type="EMBL" id="ALG10991.1"/>
    </source>
</evidence>
<proteinExistence type="predicted"/>